<evidence type="ECO:0000313" key="6">
    <source>
        <dbReference type="EMBL" id="EKF55695.1"/>
    </source>
</evidence>
<feature type="domain" description="Multidrug resistance protein MdtA-like barrel-sandwich hybrid" evidence="3">
    <location>
        <begin position="70"/>
        <end position="196"/>
    </location>
</feature>
<dbReference type="Pfam" id="PF25954">
    <property type="entry name" value="Beta-barrel_RND_2"/>
    <property type="match status" value="1"/>
</dbReference>
<proteinExistence type="inferred from homology"/>
<dbReference type="Pfam" id="PF25917">
    <property type="entry name" value="BSH_RND"/>
    <property type="match status" value="1"/>
</dbReference>
<evidence type="ECO:0000259" key="5">
    <source>
        <dbReference type="Pfam" id="PF25989"/>
    </source>
</evidence>
<dbReference type="Proteomes" id="UP000007364">
    <property type="component" value="Unassembled WGS sequence"/>
</dbReference>
<organism evidence="6 7">
    <name type="scientific">Galbibacter marinus</name>
    <dbReference type="NCBI Taxonomy" id="555500"/>
    <lineage>
        <taxon>Bacteria</taxon>
        <taxon>Pseudomonadati</taxon>
        <taxon>Bacteroidota</taxon>
        <taxon>Flavobacteriia</taxon>
        <taxon>Flavobacteriales</taxon>
        <taxon>Flavobacteriaceae</taxon>
        <taxon>Galbibacter</taxon>
    </lineage>
</organism>
<dbReference type="Gene3D" id="2.40.30.170">
    <property type="match status" value="1"/>
</dbReference>
<evidence type="ECO:0000259" key="4">
    <source>
        <dbReference type="Pfam" id="PF25954"/>
    </source>
</evidence>
<dbReference type="AlphaFoldDB" id="K2PSZ3"/>
<dbReference type="InterPro" id="IPR058637">
    <property type="entry name" value="YknX-like_C"/>
</dbReference>
<keyword evidence="2" id="KW-1133">Transmembrane helix</keyword>
<comment type="similarity">
    <text evidence="1">Belongs to the membrane fusion protein (MFP) (TC 8.A.1) family.</text>
</comment>
<dbReference type="Pfam" id="PF25989">
    <property type="entry name" value="YknX_C"/>
    <property type="match status" value="1"/>
</dbReference>
<protein>
    <submittedName>
        <fullName evidence="6">RND family efflux transporter MFP subunit</fullName>
    </submittedName>
</protein>
<dbReference type="InterPro" id="IPR058625">
    <property type="entry name" value="MdtA-like_BSH"/>
</dbReference>
<keyword evidence="7" id="KW-1185">Reference proteome</keyword>
<dbReference type="OrthoDB" id="9806939at2"/>
<dbReference type="GO" id="GO:1990281">
    <property type="term" value="C:efflux pump complex"/>
    <property type="evidence" value="ECO:0007669"/>
    <property type="project" value="TreeGrafter"/>
</dbReference>
<evidence type="ECO:0000313" key="7">
    <source>
        <dbReference type="Proteomes" id="UP000007364"/>
    </source>
</evidence>
<dbReference type="Gene3D" id="1.10.287.470">
    <property type="entry name" value="Helix hairpin bin"/>
    <property type="match status" value="1"/>
</dbReference>
<dbReference type="PANTHER" id="PTHR30469">
    <property type="entry name" value="MULTIDRUG RESISTANCE PROTEIN MDTA"/>
    <property type="match status" value="1"/>
</dbReference>
<evidence type="ECO:0000256" key="2">
    <source>
        <dbReference type="SAM" id="Phobius"/>
    </source>
</evidence>
<feature type="transmembrane region" description="Helical" evidence="2">
    <location>
        <begin position="6"/>
        <end position="24"/>
    </location>
</feature>
<dbReference type="SUPFAM" id="SSF111369">
    <property type="entry name" value="HlyD-like secretion proteins"/>
    <property type="match status" value="1"/>
</dbReference>
<keyword evidence="2" id="KW-0472">Membrane</keyword>
<accession>K2PSZ3</accession>
<reference evidence="6 7" key="1">
    <citation type="journal article" date="2012" name="J. Bacteriol.">
        <title>Genome Sequence of Galbibacter marinum Type Strain ck-I2-15.</title>
        <authorList>
            <person name="Lai Q."/>
            <person name="Li C."/>
            <person name="Shao Z."/>
        </authorList>
    </citation>
    <scope>NUCLEOTIDE SEQUENCE [LARGE SCALE GENOMIC DNA]</scope>
    <source>
        <strain evidence="7">ck-I2-15</strain>
    </source>
</reference>
<comment type="caution">
    <text evidence="6">The sequence shown here is derived from an EMBL/GenBank/DDBJ whole genome shotgun (WGS) entry which is preliminary data.</text>
</comment>
<dbReference type="GO" id="GO:0015562">
    <property type="term" value="F:efflux transmembrane transporter activity"/>
    <property type="evidence" value="ECO:0007669"/>
    <property type="project" value="TreeGrafter"/>
</dbReference>
<name>K2PSZ3_9FLAO</name>
<keyword evidence="2" id="KW-0812">Transmembrane</keyword>
<dbReference type="InterPro" id="IPR006143">
    <property type="entry name" value="RND_pump_MFP"/>
</dbReference>
<feature type="domain" description="YknX-like C-terminal permuted SH3-like" evidence="5">
    <location>
        <begin position="281"/>
        <end position="348"/>
    </location>
</feature>
<dbReference type="STRING" id="555500.I215_05657"/>
<dbReference type="eggNOG" id="COG0845">
    <property type="taxonomic scope" value="Bacteria"/>
</dbReference>
<gene>
    <name evidence="6" type="ORF">I215_05657</name>
</gene>
<feature type="domain" description="CusB-like beta-barrel" evidence="4">
    <location>
        <begin position="203"/>
        <end position="273"/>
    </location>
</feature>
<dbReference type="Gene3D" id="2.40.50.100">
    <property type="match status" value="1"/>
</dbReference>
<evidence type="ECO:0000256" key="1">
    <source>
        <dbReference type="ARBA" id="ARBA00009477"/>
    </source>
</evidence>
<dbReference type="RefSeq" id="WP_008991003.1">
    <property type="nucleotide sequence ID" value="NZ_AMSG01000005.1"/>
</dbReference>
<dbReference type="EMBL" id="AMSG01000005">
    <property type="protein sequence ID" value="EKF55695.1"/>
    <property type="molecule type" value="Genomic_DNA"/>
</dbReference>
<dbReference type="NCBIfam" id="TIGR01730">
    <property type="entry name" value="RND_mfp"/>
    <property type="match status" value="1"/>
</dbReference>
<dbReference type="InterPro" id="IPR058792">
    <property type="entry name" value="Beta-barrel_RND_2"/>
</dbReference>
<dbReference type="Gene3D" id="2.40.420.20">
    <property type="match status" value="1"/>
</dbReference>
<dbReference type="PANTHER" id="PTHR30469:SF36">
    <property type="entry name" value="BLL3903 PROTEIN"/>
    <property type="match status" value="1"/>
</dbReference>
<sequence length="355" mass="39290">MKMKYIIYLLLIIGIGGLVAYRIIDNQQSKQVSKSSAQNQNIPTIDGMVLLPSGFEEDISLSGTLEANEQIAIRSEVSGLVERINFTEGSKVNKGQLLVKINDVELRARLSKATTAQNLAQENERRAALLLEKQAISQEEYDMASAEYFSAKAEIQLIQAQLQKTSIYAPFQGTIGLRNISVGEYLTSNDIIANLVNTDRLKLTFSIPEKYASRVKIDDVFNFTSSNTQKTHQAKIYAIEPTLDLQTRTLKMRGYTNNENQTLYPGMFVSIALPLETITDALMVPSESLIPIQNGKKIFVFSDGKAVEREVQTGARTSSMVRVLSGLKPGDTILTYGVMALENGTPVKLRLKNPS</sequence>
<evidence type="ECO:0000259" key="3">
    <source>
        <dbReference type="Pfam" id="PF25917"/>
    </source>
</evidence>